<evidence type="ECO:0000256" key="2">
    <source>
        <dbReference type="ARBA" id="ARBA00022898"/>
    </source>
</evidence>
<name>A0ABU1YZX4_9MICC</name>
<organism evidence="3 4">
    <name type="scientific">Pseudoglutamicibacter albus</name>
    <dbReference type="NCBI Taxonomy" id="98671"/>
    <lineage>
        <taxon>Bacteria</taxon>
        <taxon>Bacillati</taxon>
        <taxon>Actinomycetota</taxon>
        <taxon>Actinomycetes</taxon>
        <taxon>Micrococcales</taxon>
        <taxon>Micrococcaceae</taxon>
        <taxon>Pseudoglutamicibacter</taxon>
    </lineage>
</organism>
<dbReference type="PANTHER" id="PTHR11986:SF18">
    <property type="entry name" value="ORNITHINE AMINOTRANSFERASE, MITOCHONDRIAL"/>
    <property type="match status" value="1"/>
</dbReference>
<dbReference type="PANTHER" id="PTHR11986">
    <property type="entry name" value="AMINOTRANSFERASE CLASS III"/>
    <property type="match status" value="1"/>
</dbReference>
<reference evidence="3" key="1">
    <citation type="submission" date="2023-07" db="EMBL/GenBank/DDBJ databases">
        <title>Sequencing the genomes of 1000 actinobacteria strains.</title>
        <authorList>
            <person name="Klenk H.-P."/>
        </authorList>
    </citation>
    <scope>NUCLEOTIDE SEQUENCE</scope>
    <source>
        <strain evidence="3">DSM 13068</strain>
    </source>
</reference>
<evidence type="ECO:0000313" key="4">
    <source>
        <dbReference type="Proteomes" id="UP001180715"/>
    </source>
</evidence>
<dbReference type="InterPro" id="IPR050103">
    <property type="entry name" value="Class-III_PLP-dep_AT"/>
</dbReference>
<dbReference type="InterPro" id="IPR015424">
    <property type="entry name" value="PyrdxlP-dep_Trfase"/>
</dbReference>
<comment type="caution">
    <text evidence="3">The sequence shown here is derived from an EMBL/GenBank/DDBJ whole genome shotgun (WGS) entry which is preliminary data.</text>
</comment>
<dbReference type="InterPro" id="IPR015421">
    <property type="entry name" value="PyrdxlP-dep_Trfase_major"/>
</dbReference>
<evidence type="ECO:0000256" key="1">
    <source>
        <dbReference type="ARBA" id="ARBA00001933"/>
    </source>
</evidence>
<dbReference type="Proteomes" id="UP001180715">
    <property type="component" value="Unassembled WGS sequence"/>
</dbReference>
<protein>
    <submittedName>
        <fullName evidence="3">Ornithine--oxo-acid transaminase</fullName>
        <ecNumber evidence="3">2.6.1.13</ecNumber>
    </submittedName>
</protein>
<keyword evidence="2" id="KW-0663">Pyridoxal phosphate</keyword>
<accession>A0ABU1YZX4</accession>
<evidence type="ECO:0000313" key="3">
    <source>
        <dbReference type="EMBL" id="MDR7293902.1"/>
    </source>
</evidence>
<dbReference type="EMBL" id="JAVDXX010000001">
    <property type="protein sequence ID" value="MDR7293902.1"/>
    <property type="molecule type" value="Genomic_DNA"/>
</dbReference>
<sequence length="165" mass="17815">MVLAEGKGAWVTDVDGKRHLDAVMAYSAANFGHSNDKFIDIACAQMRKLDVTSRAFYATGFGEFAEAITKLSGLDRVLMMNTGAEANETAIKAARKWGYKVKGVAADQAKIIVMHGNFHGRTTTIMSFSDDENVRDGFGPFTPGFVSGNLYSAAEDGEQDSFRAA</sequence>
<dbReference type="InterPro" id="IPR015422">
    <property type="entry name" value="PyrdxlP-dep_Trfase_small"/>
</dbReference>
<dbReference type="GO" id="GO:0004587">
    <property type="term" value="F:ornithine aminotransferase activity"/>
    <property type="evidence" value="ECO:0007669"/>
    <property type="project" value="UniProtKB-EC"/>
</dbReference>
<proteinExistence type="predicted"/>
<dbReference type="Gene3D" id="3.40.640.10">
    <property type="entry name" value="Type I PLP-dependent aspartate aminotransferase-like (Major domain)"/>
    <property type="match status" value="1"/>
</dbReference>
<keyword evidence="4" id="KW-1185">Reference proteome</keyword>
<keyword evidence="3" id="KW-0808">Transferase</keyword>
<gene>
    <name evidence="3" type="ORF">J2S67_001170</name>
</gene>
<dbReference type="InterPro" id="IPR005814">
    <property type="entry name" value="Aminotrans_3"/>
</dbReference>
<comment type="cofactor">
    <cofactor evidence="1">
        <name>pyridoxal 5'-phosphate</name>
        <dbReference type="ChEBI" id="CHEBI:597326"/>
    </cofactor>
</comment>
<dbReference type="RefSeq" id="WP_310247182.1">
    <property type="nucleotide sequence ID" value="NZ_JAVDXX010000001.1"/>
</dbReference>
<keyword evidence="3" id="KW-0032">Aminotransferase</keyword>
<dbReference type="Gene3D" id="3.90.1150.10">
    <property type="entry name" value="Aspartate Aminotransferase, domain 1"/>
    <property type="match status" value="1"/>
</dbReference>
<dbReference type="EC" id="2.6.1.13" evidence="3"/>
<dbReference type="SUPFAM" id="SSF53383">
    <property type="entry name" value="PLP-dependent transferases"/>
    <property type="match status" value="1"/>
</dbReference>
<dbReference type="Pfam" id="PF00202">
    <property type="entry name" value="Aminotran_3"/>
    <property type="match status" value="1"/>
</dbReference>